<dbReference type="InterPro" id="IPR036250">
    <property type="entry name" value="AcylCo_DH-like_C"/>
</dbReference>
<feature type="domain" description="Acyl-CoA dehydrogenase/oxidase C-terminal" evidence="2">
    <location>
        <begin position="19"/>
        <end position="55"/>
    </location>
</feature>
<dbReference type="EMBL" id="JBHRYB010000007">
    <property type="protein sequence ID" value="MFC3680359.1"/>
    <property type="molecule type" value="Genomic_DNA"/>
</dbReference>
<reference evidence="4" key="1">
    <citation type="journal article" date="2019" name="Int. J. Syst. Evol. Microbiol.">
        <title>The Global Catalogue of Microorganisms (GCM) 10K type strain sequencing project: providing services to taxonomists for standard genome sequencing and annotation.</title>
        <authorList>
            <consortium name="The Broad Institute Genomics Platform"/>
            <consortium name="The Broad Institute Genome Sequencing Center for Infectious Disease"/>
            <person name="Wu L."/>
            <person name="Ma J."/>
        </authorList>
    </citation>
    <scope>NUCLEOTIDE SEQUENCE [LARGE SCALE GENOMIC DNA]</scope>
    <source>
        <strain evidence="4">KCTC 42424</strain>
    </source>
</reference>
<dbReference type="Pfam" id="PF00441">
    <property type="entry name" value="Acyl-CoA_dh_1"/>
    <property type="match status" value="1"/>
</dbReference>
<evidence type="ECO:0000256" key="1">
    <source>
        <dbReference type="ARBA" id="ARBA00022630"/>
    </source>
</evidence>
<evidence type="ECO:0000313" key="4">
    <source>
        <dbReference type="Proteomes" id="UP001595722"/>
    </source>
</evidence>
<evidence type="ECO:0000259" key="2">
    <source>
        <dbReference type="Pfam" id="PF00441"/>
    </source>
</evidence>
<dbReference type="RefSeq" id="WP_376866293.1">
    <property type="nucleotide sequence ID" value="NZ_JBHRYB010000007.1"/>
</dbReference>
<keyword evidence="4" id="KW-1185">Reference proteome</keyword>
<sequence length="95" mass="10570">MLFTLTWIPVLLRWITARTSDIALLKVQATLTAESVYRECLQILGGAGYIRDSLNIRFAPGGKLRSGGKLLQEIPSAIEPQLIILLQRLTRAAHQ</sequence>
<keyword evidence="1" id="KW-0285">Flavoprotein</keyword>
<dbReference type="Gene3D" id="1.20.140.10">
    <property type="entry name" value="Butyryl-CoA Dehydrogenase, subunit A, domain 3"/>
    <property type="match status" value="1"/>
</dbReference>
<evidence type="ECO:0000313" key="3">
    <source>
        <dbReference type="EMBL" id="MFC3680359.1"/>
    </source>
</evidence>
<accession>A0ABV7VT38</accession>
<dbReference type="InterPro" id="IPR009075">
    <property type="entry name" value="AcylCo_DH/oxidase_C"/>
</dbReference>
<comment type="caution">
    <text evidence="3">The sequence shown here is derived from an EMBL/GenBank/DDBJ whole genome shotgun (WGS) entry which is preliminary data.</text>
</comment>
<dbReference type="Proteomes" id="UP001595722">
    <property type="component" value="Unassembled WGS sequence"/>
</dbReference>
<gene>
    <name evidence="3" type="ORF">ACFOMG_09650</name>
</gene>
<organism evidence="3 4">
    <name type="scientific">Bacterioplanoides pacificum</name>
    <dbReference type="NCBI Taxonomy" id="1171596"/>
    <lineage>
        <taxon>Bacteria</taxon>
        <taxon>Pseudomonadati</taxon>
        <taxon>Pseudomonadota</taxon>
        <taxon>Gammaproteobacteria</taxon>
        <taxon>Oceanospirillales</taxon>
        <taxon>Oceanospirillaceae</taxon>
        <taxon>Bacterioplanoides</taxon>
    </lineage>
</organism>
<name>A0ABV7VT38_9GAMM</name>
<dbReference type="SUPFAM" id="SSF47203">
    <property type="entry name" value="Acyl-CoA dehydrogenase C-terminal domain-like"/>
    <property type="match status" value="1"/>
</dbReference>
<protein>
    <submittedName>
        <fullName evidence="3">Acyl-CoA dehydrogenase family protein</fullName>
    </submittedName>
</protein>
<proteinExistence type="predicted"/>